<feature type="chain" id="PRO_5002149261" description="MAM domain-containing protein" evidence="2">
    <location>
        <begin position="18"/>
        <end position="623"/>
    </location>
</feature>
<organism evidence="4 5">
    <name type="scientific">Ancylostoma duodenale</name>
    <dbReference type="NCBI Taxonomy" id="51022"/>
    <lineage>
        <taxon>Eukaryota</taxon>
        <taxon>Metazoa</taxon>
        <taxon>Ecdysozoa</taxon>
        <taxon>Nematoda</taxon>
        <taxon>Chromadorea</taxon>
        <taxon>Rhabditida</taxon>
        <taxon>Rhabditina</taxon>
        <taxon>Rhabditomorpha</taxon>
        <taxon>Strongyloidea</taxon>
        <taxon>Ancylostomatidae</taxon>
        <taxon>Ancylostomatinae</taxon>
        <taxon>Ancylostoma</taxon>
    </lineage>
</organism>
<keyword evidence="2" id="KW-0732">Signal</keyword>
<evidence type="ECO:0000313" key="5">
    <source>
        <dbReference type="Proteomes" id="UP000054047"/>
    </source>
</evidence>
<dbReference type="Gene3D" id="2.60.120.200">
    <property type="match status" value="1"/>
</dbReference>
<dbReference type="EMBL" id="KN732114">
    <property type="protein sequence ID" value="KIH59309.1"/>
    <property type="molecule type" value="Genomic_DNA"/>
</dbReference>
<evidence type="ECO:0000256" key="2">
    <source>
        <dbReference type="SAM" id="SignalP"/>
    </source>
</evidence>
<gene>
    <name evidence="4" type="ORF">ANCDUO_10464</name>
</gene>
<dbReference type="OrthoDB" id="5914193at2759"/>
<sequence length="623" mass="68698">MTTTLALLFLLAAPVHAEITSSSDLNCDFSSNCLWRNASSSEDSGDWIPSTRYEADPQHVITPRKGSGQRISLTEGFFAHTIGFMGRTVALLVSDVASCQLGGGNVKYWYYKTGVESQLEVCTRQPPGSKDPNSLKCYDGLSPSFAQQWIFRVVELPPLSQPFELVFRGTYYPPMDVIALTDIVYSSALCDAQNPWNRKKRLTPHLIGIHDWQQYRQSGNYRGETMIIVSQDTNGTETLRNVEAEEKTTPTTEIPKIELYEHTGLAPSSTTAASTTTTSTTPETTSISIPVDLFSTTESPTASTTDPLANFMNLLRQTAPVLPYIPVLVKTLQSVDLANPGGQDLLLQQTQSLSNLLGTGTNPDLRRSPVQASHFYNTDSSPAEALPTTEQSMVQLARKLGILDEEDLVTTVRPMLFTPSLETSTPVLVRNIYGMQATTAKPELAPTVYPPSLVKNTVVKRKIAAIKADAAAIQQKSNEELQKLHSKLFRRNENEKSTTTKAPQQLVVFKKPTPVESEVATKLTELTKYLPKGAASDLNMLREIPDLEGLTRGMDLTLVSKPGGFAKLKKQFVDRLMRRTMGLSYNDSGGSALPPPIVPVKVTRKMMRERSRKAAKRLRKSRV</sequence>
<feature type="domain" description="MAM" evidence="3">
    <location>
        <begin position="25"/>
        <end position="192"/>
    </location>
</feature>
<protein>
    <recommendedName>
        <fullName evidence="3">MAM domain-containing protein</fullName>
    </recommendedName>
</protein>
<dbReference type="InterPro" id="IPR000998">
    <property type="entry name" value="MAM_dom"/>
</dbReference>
<evidence type="ECO:0000259" key="3">
    <source>
        <dbReference type="PROSITE" id="PS50060"/>
    </source>
</evidence>
<dbReference type="Proteomes" id="UP000054047">
    <property type="component" value="Unassembled WGS sequence"/>
</dbReference>
<dbReference type="SUPFAM" id="SSF49899">
    <property type="entry name" value="Concanavalin A-like lectins/glucanases"/>
    <property type="match status" value="1"/>
</dbReference>
<name>A0A0C2GKB9_9BILA</name>
<dbReference type="GO" id="GO:0016020">
    <property type="term" value="C:membrane"/>
    <property type="evidence" value="ECO:0007669"/>
    <property type="project" value="InterPro"/>
</dbReference>
<feature type="region of interest" description="Disordered" evidence="1">
    <location>
        <begin position="266"/>
        <end position="285"/>
    </location>
</feature>
<evidence type="ECO:0000313" key="4">
    <source>
        <dbReference type="EMBL" id="KIH59309.1"/>
    </source>
</evidence>
<evidence type="ECO:0000256" key="1">
    <source>
        <dbReference type="SAM" id="MobiDB-lite"/>
    </source>
</evidence>
<dbReference type="SMART" id="SM00137">
    <property type="entry name" value="MAM"/>
    <property type="match status" value="1"/>
</dbReference>
<dbReference type="InterPro" id="IPR013320">
    <property type="entry name" value="ConA-like_dom_sf"/>
</dbReference>
<accession>A0A0C2GKB9</accession>
<dbReference type="AlphaFoldDB" id="A0A0C2GKB9"/>
<keyword evidence="5" id="KW-1185">Reference proteome</keyword>
<proteinExistence type="predicted"/>
<feature type="signal peptide" evidence="2">
    <location>
        <begin position="1"/>
        <end position="17"/>
    </location>
</feature>
<dbReference type="PROSITE" id="PS50060">
    <property type="entry name" value="MAM_2"/>
    <property type="match status" value="1"/>
</dbReference>
<reference evidence="4 5" key="1">
    <citation type="submission" date="2013-12" db="EMBL/GenBank/DDBJ databases">
        <title>Draft genome of the parsitic nematode Ancylostoma duodenale.</title>
        <authorList>
            <person name="Mitreva M."/>
        </authorList>
    </citation>
    <scope>NUCLEOTIDE SEQUENCE [LARGE SCALE GENOMIC DNA]</scope>
    <source>
        <strain evidence="4 5">Zhejiang</strain>
    </source>
</reference>